<reference evidence="6 7" key="1">
    <citation type="submission" date="2015-07" db="EMBL/GenBank/DDBJ databases">
        <title>Genome analysis of myxobacterium Chondromyces crocatus Cm c5 reveals a high potential for natural compound synthesis and the genetic basis for the loss of fruiting body formation.</title>
        <authorList>
            <person name="Zaburannyi N."/>
            <person name="Bunk B."/>
            <person name="Maier J."/>
            <person name="Overmann J."/>
            <person name="Mueller R."/>
        </authorList>
    </citation>
    <scope>NUCLEOTIDE SEQUENCE [LARGE SCALE GENOMIC DNA]</scope>
    <source>
        <strain evidence="6 7">Cm c5</strain>
    </source>
</reference>
<dbReference type="Proteomes" id="UP000067626">
    <property type="component" value="Chromosome"/>
</dbReference>
<dbReference type="SUPFAM" id="SSF46785">
    <property type="entry name" value="Winged helix' DNA-binding domain"/>
    <property type="match status" value="1"/>
</dbReference>
<accession>A0A0K1ERJ0</accession>
<dbReference type="InterPro" id="IPR058163">
    <property type="entry name" value="LysR-type_TF_proteobact-type"/>
</dbReference>
<evidence type="ECO:0000256" key="4">
    <source>
        <dbReference type="ARBA" id="ARBA00023163"/>
    </source>
</evidence>
<dbReference type="KEGG" id="ccro:CMC5_077770"/>
<gene>
    <name evidence="6" type="primary">lysR</name>
    <name evidence="6" type="ORF">CMC5_077770</name>
</gene>
<dbReference type="InterPro" id="IPR036390">
    <property type="entry name" value="WH_DNA-bd_sf"/>
</dbReference>
<evidence type="ECO:0000256" key="1">
    <source>
        <dbReference type="ARBA" id="ARBA00009437"/>
    </source>
</evidence>
<name>A0A0K1ERJ0_CHOCO</name>
<dbReference type="InterPro" id="IPR005119">
    <property type="entry name" value="LysR_subst-bd"/>
</dbReference>
<dbReference type="InterPro" id="IPR036388">
    <property type="entry name" value="WH-like_DNA-bd_sf"/>
</dbReference>
<evidence type="ECO:0000256" key="3">
    <source>
        <dbReference type="ARBA" id="ARBA00023125"/>
    </source>
</evidence>
<dbReference type="SUPFAM" id="SSF53850">
    <property type="entry name" value="Periplasmic binding protein-like II"/>
    <property type="match status" value="1"/>
</dbReference>
<dbReference type="PANTHER" id="PTHR30537">
    <property type="entry name" value="HTH-TYPE TRANSCRIPTIONAL REGULATOR"/>
    <property type="match status" value="1"/>
</dbReference>
<dbReference type="Pfam" id="PF03466">
    <property type="entry name" value="LysR_substrate"/>
    <property type="match status" value="1"/>
</dbReference>
<dbReference type="PRINTS" id="PR00039">
    <property type="entry name" value="HTHLYSR"/>
</dbReference>
<dbReference type="FunFam" id="1.10.10.10:FF:000001">
    <property type="entry name" value="LysR family transcriptional regulator"/>
    <property type="match status" value="1"/>
</dbReference>
<dbReference type="Gene3D" id="1.10.10.10">
    <property type="entry name" value="Winged helix-like DNA-binding domain superfamily/Winged helix DNA-binding domain"/>
    <property type="match status" value="1"/>
</dbReference>
<keyword evidence="7" id="KW-1185">Reference proteome</keyword>
<sequence>MNERTRPAFPEISLPLLVAFCRTFEEGSFTRAARLLHLRPAAVSRAIAKLEASLGVVLFRRTTRQLRATPAAARYYEEVRPALEKLASAEQLVHERGVVRGRVRISIPTTWGLHRLVPHLEGFTDVHPAVELDLQVSNMVVDFVREGCDLAVRLGRIEDESLVSRKLGEATLGLFASPRYLERRGTPRSVEELAEHTLLPFVLPRAGRTLPWIFTNPDEELLPSGSIRSFDDPHAAIFLARGGVGICQIYHFMVESECKAGDLVEVLPSRNGRKRTFSLVYPKQALNPAVRAVIEFILSRSKRLTDR</sequence>
<dbReference type="GO" id="GO:0003700">
    <property type="term" value="F:DNA-binding transcription factor activity"/>
    <property type="evidence" value="ECO:0007669"/>
    <property type="project" value="InterPro"/>
</dbReference>
<dbReference type="CDD" id="cd08422">
    <property type="entry name" value="PBP2_CrgA_like"/>
    <property type="match status" value="1"/>
</dbReference>
<organism evidence="6 7">
    <name type="scientific">Chondromyces crocatus</name>
    <dbReference type="NCBI Taxonomy" id="52"/>
    <lineage>
        <taxon>Bacteria</taxon>
        <taxon>Pseudomonadati</taxon>
        <taxon>Myxococcota</taxon>
        <taxon>Polyangia</taxon>
        <taxon>Polyangiales</taxon>
        <taxon>Polyangiaceae</taxon>
        <taxon>Chondromyces</taxon>
    </lineage>
</organism>
<dbReference type="InterPro" id="IPR000847">
    <property type="entry name" value="LysR_HTH_N"/>
</dbReference>
<protein>
    <submittedName>
        <fullName evidence="6">LysR family transcriptional regulator</fullName>
    </submittedName>
</protein>
<comment type="similarity">
    <text evidence="1">Belongs to the LysR transcriptional regulatory family.</text>
</comment>
<dbReference type="PANTHER" id="PTHR30537:SF5">
    <property type="entry name" value="HTH-TYPE TRANSCRIPTIONAL ACTIVATOR TTDR-RELATED"/>
    <property type="match status" value="1"/>
</dbReference>
<dbReference type="PROSITE" id="PS50931">
    <property type="entry name" value="HTH_LYSR"/>
    <property type="match status" value="1"/>
</dbReference>
<dbReference type="EMBL" id="CP012159">
    <property type="protein sequence ID" value="AKT43545.1"/>
    <property type="molecule type" value="Genomic_DNA"/>
</dbReference>
<evidence type="ECO:0000256" key="2">
    <source>
        <dbReference type="ARBA" id="ARBA00023015"/>
    </source>
</evidence>
<feature type="domain" description="HTH lysR-type" evidence="5">
    <location>
        <begin position="12"/>
        <end position="69"/>
    </location>
</feature>
<dbReference type="RefSeq" id="WP_050434995.1">
    <property type="nucleotide sequence ID" value="NZ_CP012159.1"/>
</dbReference>
<dbReference type="AlphaFoldDB" id="A0A0K1ERJ0"/>
<dbReference type="GO" id="GO:0003677">
    <property type="term" value="F:DNA binding"/>
    <property type="evidence" value="ECO:0007669"/>
    <property type="project" value="UniProtKB-KW"/>
</dbReference>
<keyword evidence="3" id="KW-0238">DNA-binding</keyword>
<keyword evidence="4" id="KW-0804">Transcription</keyword>
<dbReference type="Pfam" id="PF00126">
    <property type="entry name" value="HTH_1"/>
    <property type="match status" value="1"/>
</dbReference>
<dbReference type="Gene3D" id="3.40.190.290">
    <property type="match status" value="1"/>
</dbReference>
<evidence type="ECO:0000313" key="7">
    <source>
        <dbReference type="Proteomes" id="UP000067626"/>
    </source>
</evidence>
<dbReference type="STRING" id="52.CMC5_077770"/>
<proteinExistence type="inferred from homology"/>
<evidence type="ECO:0000313" key="6">
    <source>
        <dbReference type="EMBL" id="AKT43545.1"/>
    </source>
</evidence>
<evidence type="ECO:0000259" key="5">
    <source>
        <dbReference type="PROSITE" id="PS50931"/>
    </source>
</evidence>
<keyword evidence="2" id="KW-0805">Transcription regulation</keyword>